<dbReference type="GO" id="GO:0060170">
    <property type="term" value="C:ciliary membrane"/>
    <property type="evidence" value="ECO:0007669"/>
    <property type="project" value="UniProtKB-SubCell"/>
</dbReference>
<evidence type="ECO:0000256" key="1">
    <source>
        <dbReference type="ARBA" id="ARBA00004309"/>
    </source>
</evidence>
<accession>A0A2T7PPV2</accession>
<keyword evidence="6 15" id="KW-1133">Transmembrane helix</keyword>
<evidence type="ECO:0000256" key="15">
    <source>
        <dbReference type="SAM" id="Phobius"/>
    </source>
</evidence>
<evidence type="ECO:0000256" key="11">
    <source>
        <dbReference type="ARBA" id="ARBA00023170"/>
    </source>
</evidence>
<feature type="transmembrane region" description="Helical" evidence="15">
    <location>
        <begin position="259"/>
        <end position="282"/>
    </location>
</feature>
<keyword evidence="3" id="KW-0217">Developmental protein</keyword>
<dbReference type="Gene3D" id="1.20.1070.10">
    <property type="entry name" value="Rhodopsin 7-helix transmembrane proteins"/>
    <property type="match status" value="1"/>
</dbReference>
<keyword evidence="13" id="KW-0807">Transducer</keyword>
<keyword evidence="7" id="KW-0297">G-protein coupled receptor</keyword>
<dbReference type="InterPro" id="IPR000276">
    <property type="entry name" value="GPCR_Rhodpsn"/>
</dbReference>
<evidence type="ECO:0000313" key="18">
    <source>
        <dbReference type="Proteomes" id="UP000245119"/>
    </source>
</evidence>
<dbReference type="OrthoDB" id="10071887at2759"/>
<evidence type="ECO:0000256" key="12">
    <source>
        <dbReference type="ARBA" id="ARBA00023180"/>
    </source>
</evidence>
<comment type="subcellular location">
    <subcellularLocation>
        <location evidence="2">Cell membrane</location>
        <topology evidence="2">Multi-pass membrane protein</topology>
    </subcellularLocation>
    <subcellularLocation>
        <location evidence="1">Cell projection</location>
        <location evidence="1">Cilium membrane</location>
    </subcellularLocation>
</comment>
<feature type="transmembrane region" description="Helical" evidence="15">
    <location>
        <begin position="49"/>
        <end position="69"/>
    </location>
</feature>
<evidence type="ECO:0000256" key="2">
    <source>
        <dbReference type="ARBA" id="ARBA00004651"/>
    </source>
</evidence>
<keyword evidence="11" id="KW-0675">Receptor</keyword>
<evidence type="ECO:0000256" key="8">
    <source>
        <dbReference type="ARBA" id="ARBA00023069"/>
    </source>
</evidence>
<dbReference type="CDD" id="cd00637">
    <property type="entry name" value="7tm_classA_rhodopsin-like"/>
    <property type="match status" value="1"/>
</dbReference>
<feature type="domain" description="G-protein coupled receptors family 1 profile" evidence="16">
    <location>
        <begin position="47"/>
        <end position="309"/>
    </location>
</feature>
<evidence type="ECO:0000256" key="6">
    <source>
        <dbReference type="ARBA" id="ARBA00022989"/>
    </source>
</evidence>
<evidence type="ECO:0000256" key="5">
    <source>
        <dbReference type="ARBA" id="ARBA00022692"/>
    </source>
</evidence>
<feature type="transmembrane region" description="Helical" evidence="15">
    <location>
        <begin position="119"/>
        <end position="140"/>
    </location>
</feature>
<dbReference type="PRINTS" id="PR00237">
    <property type="entry name" value="GPCRRHODOPSN"/>
</dbReference>
<feature type="transmembrane region" description="Helical" evidence="15">
    <location>
        <begin position="294"/>
        <end position="312"/>
    </location>
</feature>
<evidence type="ECO:0000256" key="9">
    <source>
        <dbReference type="ARBA" id="ARBA00023136"/>
    </source>
</evidence>
<sequence length="482" mass="52483">MTDKSSPVASLSLSTGQLDDTIRNYDDEREVAATGNSSDDCLLHPVDGLVCLSILVLPFAAAATVLGEWPLSTAWCRIESYLLVVLAVAMHYSLLAISLDRNYAIINSLRYPYIFTHRLGNSIIGATWALGFALGLPPLLGWGSFRYDTQQFICSIEWGVNSRYPVVLLILVIVIPALVQAWCYLSIFRAALGHTKRSTKVYPSTTITTTTATTTTTSSTATVDTVTGTTSSSDSYDSSLPTQNVRSIRSTECKAVKTILLIGAAYFLCWTLFVVAACLRYNHIPVSTTINTSAVTLVFLSCVLNPLIYAFMNRATRYEIWRFWGRIFQQLSGQSSLPFVDGDNPASSTWTTTLSSGRQSSGLWATPSLRAQRGSSRSLAGGGARNVEMITIKEESEIEEELGHHAAASMTSDLAVVPASSTTVTSPDALRTAVVKSSMSTRIKHSSEDPGVIVLNPMELNEELHSKKADTSPFDTQCYEHH</sequence>
<evidence type="ECO:0000256" key="3">
    <source>
        <dbReference type="ARBA" id="ARBA00022473"/>
    </source>
</evidence>
<name>A0A2T7PPV2_POMCA</name>
<organism evidence="17 18">
    <name type="scientific">Pomacea canaliculata</name>
    <name type="common">Golden apple snail</name>
    <dbReference type="NCBI Taxonomy" id="400727"/>
    <lineage>
        <taxon>Eukaryota</taxon>
        <taxon>Metazoa</taxon>
        <taxon>Spiralia</taxon>
        <taxon>Lophotrochozoa</taxon>
        <taxon>Mollusca</taxon>
        <taxon>Gastropoda</taxon>
        <taxon>Caenogastropoda</taxon>
        <taxon>Architaenioglossa</taxon>
        <taxon>Ampullarioidea</taxon>
        <taxon>Ampullariidae</taxon>
        <taxon>Pomacea</taxon>
    </lineage>
</organism>
<dbReference type="InterPro" id="IPR017452">
    <property type="entry name" value="GPCR_Rhodpsn_7TM"/>
</dbReference>
<dbReference type="Proteomes" id="UP000245119">
    <property type="component" value="Linkage Group LG2"/>
</dbReference>
<dbReference type="GO" id="GO:0004930">
    <property type="term" value="F:G protein-coupled receptor activity"/>
    <property type="evidence" value="ECO:0007669"/>
    <property type="project" value="UniProtKB-KW"/>
</dbReference>
<keyword evidence="10" id="KW-1015">Disulfide bond</keyword>
<feature type="transmembrane region" description="Helical" evidence="15">
    <location>
        <begin position="166"/>
        <end position="187"/>
    </location>
</feature>
<evidence type="ECO:0000256" key="14">
    <source>
        <dbReference type="ARBA" id="ARBA00023273"/>
    </source>
</evidence>
<keyword evidence="9 15" id="KW-0472">Membrane</keyword>
<evidence type="ECO:0000313" key="17">
    <source>
        <dbReference type="EMBL" id="PVD35453.1"/>
    </source>
</evidence>
<dbReference type="PANTHER" id="PTHR22752">
    <property type="entry name" value="G PROTEIN-COUPLED RECEPTOR"/>
    <property type="match status" value="1"/>
</dbReference>
<dbReference type="PROSITE" id="PS50262">
    <property type="entry name" value="G_PROTEIN_RECEP_F1_2"/>
    <property type="match status" value="1"/>
</dbReference>
<evidence type="ECO:0000256" key="7">
    <source>
        <dbReference type="ARBA" id="ARBA00023040"/>
    </source>
</evidence>
<dbReference type="GO" id="GO:0005768">
    <property type="term" value="C:endosome"/>
    <property type="evidence" value="ECO:0007669"/>
    <property type="project" value="TreeGrafter"/>
</dbReference>
<comment type="caution">
    <text evidence="17">The sequence shown here is derived from an EMBL/GenBank/DDBJ whole genome shotgun (WGS) entry which is preliminary data.</text>
</comment>
<protein>
    <recommendedName>
        <fullName evidence="16">G-protein coupled receptors family 1 profile domain-containing protein</fullName>
    </recommendedName>
</protein>
<feature type="transmembrane region" description="Helical" evidence="15">
    <location>
        <begin position="81"/>
        <end position="99"/>
    </location>
</feature>
<dbReference type="Pfam" id="PF00001">
    <property type="entry name" value="7tm_1"/>
    <property type="match status" value="1"/>
</dbReference>
<keyword evidence="8" id="KW-0969">Cilium</keyword>
<dbReference type="EMBL" id="PZQS01000002">
    <property type="protein sequence ID" value="PVD35453.1"/>
    <property type="molecule type" value="Genomic_DNA"/>
</dbReference>
<keyword evidence="4" id="KW-1003">Cell membrane</keyword>
<evidence type="ECO:0000256" key="10">
    <source>
        <dbReference type="ARBA" id="ARBA00023157"/>
    </source>
</evidence>
<evidence type="ECO:0000256" key="4">
    <source>
        <dbReference type="ARBA" id="ARBA00022475"/>
    </source>
</evidence>
<reference evidence="17 18" key="1">
    <citation type="submission" date="2018-04" db="EMBL/GenBank/DDBJ databases">
        <title>The genome of golden apple snail Pomacea canaliculata provides insight into stress tolerance and invasive adaptation.</title>
        <authorList>
            <person name="Liu C."/>
            <person name="Liu B."/>
            <person name="Ren Y."/>
            <person name="Zhang Y."/>
            <person name="Wang H."/>
            <person name="Li S."/>
            <person name="Jiang F."/>
            <person name="Yin L."/>
            <person name="Zhang G."/>
            <person name="Qian W."/>
            <person name="Fan W."/>
        </authorList>
    </citation>
    <scope>NUCLEOTIDE SEQUENCE [LARGE SCALE GENOMIC DNA]</scope>
    <source>
        <strain evidence="17">SZHN2017</strain>
        <tissue evidence="17">Muscle</tissue>
    </source>
</reference>
<keyword evidence="18" id="KW-1185">Reference proteome</keyword>
<dbReference type="AlphaFoldDB" id="A0A2T7PPV2"/>
<evidence type="ECO:0000259" key="16">
    <source>
        <dbReference type="PROSITE" id="PS50262"/>
    </source>
</evidence>
<gene>
    <name evidence="17" type="ORF">C0Q70_02415</name>
</gene>
<keyword evidence="14" id="KW-0966">Cell projection</keyword>
<evidence type="ECO:0000256" key="13">
    <source>
        <dbReference type="ARBA" id="ARBA00023224"/>
    </source>
</evidence>
<dbReference type="STRING" id="400727.A0A2T7PPV2"/>
<dbReference type="PANTHER" id="PTHR22752:SF10">
    <property type="entry name" value="G-PROTEIN COUPLED RECEPTOR 161"/>
    <property type="match status" value="1"/>
</dbReference>
<proteinExistence type="predicted"/>
<keyword evidence="12" id="KW-0325">Glycoprotein</keyword>
<keyword evidence="5 15" id="KW-0812">Transmembrane</keyword>
<dbReference type="SUPFAM" id="SSF81321">
    <property type="entry name" value="Family A G protein-coupled receptor-like"/>
    <property type="match status" value="1"/>
</dbReference>